<sequence>MQTVTGGRNPETEMLKMKLQTRDEEIQKLHSLFEELSTQFSLQANELHQETEARENLVIAIHKLNQMNQYLSDQFKVISANYSNAKNENIQLKGQIDNLKPTVQLVEDMKNLESAILDILPVETQKIIKPIIENSEKTYPFRVIETISALSEYYNNCQNSPSEAQTSSSPSNIYNQQKMLEIISANLRFINSLIDSKEKAQWLIKPFNFDDYRKVLMEQSSRITSYMKENNITPVDEKTLFDSLLLDIDPIQSQSDISQYLEQLSPENMSEGELTLFHLLAQAISANFALRKYSNECRNQCAHQVSEIKQLRFDLANNRDQNRYQNDDEVIELENKLDAEREENQKLLLKIKSLKNMLIKAQAKNNLDNFEEMIQTIDGCEECSDHSKSVIDALEGKALELDQARELCNTLEKEKQSIQNELNSLKQDKSKSEPDYLTRINELKISISELTTEATQTTQKMKEALAKKEDENAELQQKLLELEENDEKIRSNVNALDNEIKKLRKEKKSIEESYSDYKEAAAATLTKIIEKSKVRIAKMKQEKEKFAGEVKNLEEKLVDLHDYSEKAISQKSQKIEELNSMISNLQSEVTQSKSSISSLKVENKLLSTKLNGTEERLKREISIAESQYKVKVMSIETEYQSQLDKQKSQLEKQIQDFIDFICEKFNENITENMTIESAEELLATVDVKLRNTINIQHELDDANRQLLTIRKLFNAAKSDTIIGVVQSQIEKYESLKRAHDDVVAKNKAMKRDVIEARALGDTNRQNKEWEEWARKLASIVTGGCSGYQSPKSLRFGVEEAVLAAIGNKNAWMRLDILRAEKKILKSGHNLEKKSSQNFTSTLAVVRAVTRLQKLSGHAQSYLAVDLPQCASKSQSNTKESEKKPLFNSI</sequence>
<feature type="coiled-coil region" evidence="5">
    <location>
        <begin position="394"/>
        <end position="595"/>
    </location>
</feature>
<dbReference type="VEuPathDB" id="TrichDB:TVAG_454320"/>
<dbReference type="GO" id="GO:0005856">
    <property type="term" value="C:cytoskeleton"/>
    <property type="evidence" value="ECO:0007669"/>
    <property type="project" value="UniProtKB-SubCell"/>
</dbReference>
<name>A2EU45_TRIV3</name>
<dbReference type="EMBL" id="DS113493">
    <property type="protein sequence ID" value="EAY03793.1"/>
    <property type="molecule type" value="Genomic_DNA"/>
</dbReference>
<keyword evidence="4" id="KW-0206">Cytoskeleton</keyword>
<evidence type="ECO:0000256" key="4">
    <source>
        <dbReference type="ARBA" id="ARBA00023212"/>
    </source>
</evidence>
<reference evidence="6" key="1">
    <citation type="submission" date="2006-10" db="EMBL/GenBank/DDBJ databases">
        <authorList>
            <person name="Amadeo P."/>
            <person name="Zhao Q."/>
            <person name="Wortman J."/>
            <person name="Fraser-Liggett C."/>
            <person name="Carlton J."/>
        </authorList>
    </citation>
    <scope>NUCLEOTIDE SEQUENCE</scope>
    <source>
        <strain evidence="6">G3</strain>
    </source>
</reference>
<feature type="coiled-coil region" evidence="5">
    <location>
        <begin position="330"/>
        <end position="364"/>
    </location>
</feature>
<proteinExistence type="predicted"/>
<comment type="subcellular location">
    <subcellularLocation>
        <location evidence="1">Cytoplasm</location>
        <location evidence="1">Cytoskeleton</location>
    </subcellularLocation>
</comment>
<evidence type="ECO:0000256" key="1">
    <source>
        <dbReference type="ARBA" id="ARBA00004245"/>
    </source>
</evidence>
<evidence type="ECO:0000256" key="5">
    <source>
        <dbReference type="SAM" id="Coils"/>
    </source>
</evidence>
<dbReference type="KEGG" id="tva:4761639"/>
<dbReference type="PANTHER" id="PTHR18861:SF0">
    <property type="entry name" value="BRUCHPILOT, ISOFORM J"/>
    <property type="match status" value="1"/>
</dbReference>
<dbReference type="OrthoDB" id="10669432at2759"/>
<keyword evidence="2" id="KW-0963">Cytoplasm</keyword>
<dbReference type="SMR" id="A2EU45"/>
<evidence type="ECO:0000313" key="7">
    <source>
        <dbReference type="Proteomes" id="UP000001542"/>
    </source>
</evidence>
<keyword evidence="3 5" id="KW-0175">Coiled coil</keyword>
<dbReference type="Proteomes" id="UP000001542">
    <property type="component" value="Unassembled WGS sequence"/>
</dbReference>
<evidence type="ECO:0000256" key="3">
    <source>
        <dbReference type="ARBA" id="ARBA00023054"/>
    </source>
</evidence>
<evidence type="ECO:0000313" key="6">
    <source>
        <dbReference type="EMBL" id="EAY03793.1"/>
    </source>
</evidence>
<keyword evidence="7" id="KW-1185">Reference proteome</keyword>
<dbReference type="PANTHER" id="PTHR18861">
    <property type="entry name" value="ELKS/RAB6-INTERACTING/CAST PROTEIN"/>
    <property type="match status" value="1"/>
</dbReference>
<evidence type="ECO:0008006" key="8">
    <source>
        <dbReference type="Google" id="ProtNLM"/>
    </source>
</evidence>
<accession>A2EU45</accession>
<organism evidence="6 7">
    <name type="scientific">Trichomonas vaginalis (strain ATCC PRA-98 / G3)</name>
    <dbReference type="NCBI Taxonomy" id="412133"/>
    <lineage>
        <taxon>Eukaryota</taxon>
        <taxon>Metamonada</taxon>
        <taxon>Parabasalia</taxon>
        <taxon>Trichomonadida</taxon>
        <taxon>Trichomonadidae</taxon>
        <taxon>Trichomonas</taxon>
    </lineage>
</organism>
<evidence type="ECO:0000256" key="2">
    <source>
        <dbReference type="ARBA" id="ARBA00022490"/>
    </source>
</evidence>
<gene>
    <name evidence="6" type="ORF">TVAG_454320</name>
</gene>
<dbReference type="STRING" id="5722.A2EU45"/>
<reference evidence="6" key="2">
    <citation type="journal article" date="2007" name="Science">
        <title>Draft genome sequence of the sexually transmitted pathogen Trichomonas vaginalis.</title>
        <authorList>
            <person name="Carlton J.M."/>
            <person name="Hirt R.P."/>
            <person name="Silva J.C."/>
            <person name="Delcher A.L."/>
            <person name="Schatz M."/>
            <person name="Zhao Q."/>
            <person name="Wortman J.R."/>
            <person name="Bidwell S.L."/>
            <person name="Alsmark U.C.M."/>
            <person name="Besteiro S."/>
            <person name="Sicheritz-Ponten T."/>
            <person name="Noel C.J."/>
            <person name="Dacks J.B."/>
            <person name="Foster P.G."/>
            <person name="Simillion C."/>
            <person name="Van de Peer Y."/>
            <person name="Miranda-Saavedra D."/>
            <person name="Barton G.J."/>
            <person name="Westrop G.D."/>
            <person name="Mueller S."/>
            <person name="Dessi D."/>
            <person name="Fiori P.L."/>
            <person name="Ren Q."/>
            <person name="Paulsen I."/>
            <person name="Zhang H."/>
            <person name="Bastida-Corcuera F.D."/>
            <person name="Simoes-Barbosa A."/>
            <person name="Brown M.T."/>
            <person name="Hayes R.D."/>
            <person name="Mukherjee M."/>
            <person name="Okumura C.Y."/>
            <person name="Schneider R."/>
            <person name="Smith A.J."/>
            <person name="Vanacova S."/>
            <person name="Villalvazo M."/>
            <person name="Haas B.J."/>
            <person name="Pertea M."/>
            <person name="Feldblyum T.V."/>
            <person name="Utterback T.R."/>
            <person name="Shu C.L."/>
            <person name="Osoegawa K."/>
            <person name="de Jong P.J."/>
            <person name="Hrdy I."/>
            <person name="Horvathova L."/>
            <person name="Zubacova Z."/>
            <person name="Dolezal P."/>
            <person name="Malik S.B."/>
            <person name="Logsdon J.M. Jr."/>
            <person name="Henze K."/>
            <person name="Gupta A."/>
            <person name="Wang C.C."/>
            <person name="Dunne R.L."/>
            <person name="Upcroft J.A."/>
            <person name="Upcroft P."/>
            <person name="White O."/>
            <person name="Salzberg S.L."/>
            <person name="Tang P."/>
            <person name="Chiu C.-H."/>
            <person name="Lee Y.-S."/>
            <person name="Embley T.M."/>
            <person name="Coombs G.H."/>
            <person name="Mottram J.C."/>
            <person name="Tachezy J."/>
            <person name="Fraser-Liggett C.M."/>
            <person name="Johnson P.J."/>
        </authorList>
    </citation>
    <scope>NUCLEOTIDE SEQUENCE [LARGE SCALE GENOMIC DNA]</scope>
    <source>
        <strain evidence="6">G3</strain>
    </source>
</reference>
<dbReference type="InParanoid" id="A2EU45"/>
<dbReference type="AlphaFoldDB" id="A2EU45"/>
<protein>
    <recommendedName>
        <fullName evidence="8">Viral A-type inclusion protein</fullName>
    </recommendedName>
</protein>
<dbReference type="RefSeq" id="XP_001316016.1">
    <property type="nucleotide sequence ID" value="XM_001315981.1"/>
</dbReference>
<dbReference type="VEuPathDB" id="TrichDB:TVAGG3_0230950"/>